<evidence type="ECO:0000313" key="9">
    <source>
        <dbReference type="Proteomes" id="UP000077115"/>
    </source>
</evidence>
<dbReference type="InterPro" id="IPR011856">
    <property type="entry name" value="tRNA_endonuc-like_dom_sf"/>
</dbReference>
<evidence type="ECO:0000259" key="6">
    <source>
        <dbReference type="Pfam" id="PF01974"/>
    </source>
</evidence>
<protein>
    <recommendedName>
        <fullName evidence="2">tRNA-intron lyase</fullName>
        <ecNumber evidence="2">4.6.1.16</ecNumber>
    </recommendedName>
</protein>
<dbReference type="Gene3D" id="3.40.1350.10">
    <property type="match status" value="1"/>
</dbReference>
<dbReference type="GO" id="GO:0003676">
    <property type="term" value="F:nucleic acid binding"/>
    <property type="evidence" value="ECO:0007669"/>
    <property type="project" value="InterPro"/>
</dbReference>
<dbReference type="InterPro" id="IPR006677">
    <property type="entry name" value="tRNA_intron_Endonuc_cat-like"/>
</dbReference>
<feature type="domain" description="tRNA intron endonuclease catalytic" evidence="6">
    <location>
        <begin position="194"/>
        <end position="265"/>
    </location>
</feature>
<evidence type="ECO:0000256" key="2">
    <source>
        <dbReference type="ARBA" id="ARBA00012573"/>
    </source>
</evidence>
<dbReference type="PANTHER" id="PTHR13070:SF0">
    <property type="entry name" value="TRNA-SPLICING ENDONUCLEASE SUBUNIT SEN34"/>
    <property type="match status" value="1"/>
</dbReference>
<dbReference type="InterPro" id="IPR036167">
    <property type="entry name" value="tRNA_intron_Endo_cat-like_sf"/>
</dbReference>
<keyword evidence="8" id="KW-0255">Endonuclease</keyword>
<dbReference type="STRING" id="403673.A0A177WI62"/>
<dbReference type="GO" id="GO:0005634">
    <property type="term" value="C:nucleus"/>
    <property type="evidence" value="ECO:0007669"/>
    <property type="project" value="UniProtKB-ARBA"/>
</dbReference>
<proteinExistence type="inferred from homology"/>
<evidence type="ECO:0000313" key="8">
    <source>
        <dbReference type="EMBL" id="OAJ39753.1"/>
    </source>
</evidence>
<dbReference type="PANTHER" id="PTHR13070">
    <property type="entry name" value="TRNA-SPLICING ENDONUCLEASE SUBUNIT SEN34-RELATED"/>
    <property type="match status" value="1"/>
</dbReference>
<dbReference type="VEuPathDB" id="FungiDB:BDEG_23579"/>
<reference evidence="8 9" key="2">
    <citation type="submission" date="2016-05" db="EMBL/GenBank/DDBJ databases">
        <title>Lineage-specific infection strategies underlie the spectrum of fungal disease in amphibians.</title>
        <authorList>
            <person name="Cuomo C.A."/>
            <person name="Farrer R.A."/>
            <person name="James T."/>
            <person name="Longcore J."/>
            <person name="Birren B."/>
        </authorList>
    </citation>
    <scope>NUCLEOTIDE SEQUENCE [LARGE SCALE GENOMIC DNA]</scope>
    <source>
        <strain evidence="8 9">JEL423</strain>
    </source>
</reference>
<dbReference type="FunFam" id="3.40.1350.10:FF:000006">
    <property type="entry name" value="tRNA-splicing endonuclease"/>
    <property type="match status" value="1"/>
</dbReference>
<comment type="catalytic activity">
    <reaction evidence="5">
        <text>pretRNA = a 3'-half-tRNA molecule with a 5'-OH end + a 5'-half-tRNA molecule with a 2',3'-cyclic phosphate end + an intron with a 2',3'-cyclic phosphate and a 5'-hydroxyl terminus.</text>
        <dbReference type="EC" id="4.6.1.16"/>
    </reaction>
</comment>
<keyword evidence="4" id="KW-0456">Lyase</keyword>
<dbReference type="Pfam" id="PF26577">
    <property type="entry name" value="TSEN34_N"/>
    <property type="match status" value="1"/>
</dbReference>
<dbReference type="GO" id="GO:0000379">
    <property type="term" value="P:tRNA-type intron splice site recognition and cleavage"/>
    <property type="evidence" value="ECO:0007669"/>
    <property type="project" value="TreeGrafter"/>
</dbReference>
<evidence type="ECO:0000256" key="5">
    <source>
        <dbReference type="ARBA" id="ARBA00034031"/>
    </source>
</evidence>
<reference evidence="8 9" key="1">
    <citation type="submission" date="2006-10" db="EMBL/GenBank/DDBJ databases">
        <title>The Genome Sequence of Batrachochytrium dendrobatidis JEL423.</title>
        <authorList>
            <consortium name="The Broad Institute Genome Sequencing Platform"/>
            <person name="Birren B."/>
            <person name="Lander E."/>
            <person name="Galagan J."/>
            <person name="Cuomo C."/>
            <person name="Devon K."/>
            <person name="Jaffe D."/>
            <person name="Butler J."/>
            <person name="Alvarez P."/>
            <person name="Gnerre S."/>
            <person name="Grabherr M."/>
            <person name="Kleber M."/>
            <person name="Mauceli E."/>
            <person name="Brockman W."/>
            <person name="Young S."/>
            <person name="LaButti K."/>
            <person name="Sykes S."/>
            <person name="DeCaprio D."/>
            <person name="Crawford M."/>
            <person name="Koehrsen M."/>
            <person name="Engels R."/>
            <person name="Montgomery P."/>
            <person name="Pearson M."/>
            <person name="Howarth C."/>
            <person name="Larson L."/>
            <person name="White J."/>
            <person name="O'Leary S."/>
            <person name="Kodira C."/>
            <person name="Zeng Q."/>
            <person name="Yandava C."/>
            <person name="Alvarado L."/>
            <person name="Longcore J."/>
            <person name="James T."/>
        </authorList>
    </citation>
    <scope>NUCLEOTIDE SEQUENCE [LARGE SCALE GENOMIC DNA]</scope>
    <source>
        <strain evidence="8 9">JEL423</strain>
    </source>
</reference>
<evidence type="ECO:0000256" key="1">
    <source>
        <dbReference type="ARBA" id="ARBA00008078"/>
    </source>
</evidence>
<evidence type="ECO:0000259" key="7">
    <source>
        <dbReference type="Pfam" id="PF26577"/>
    </source>
</evidence>
<gene>
    <name evidence="8" type="ORF">BDEG_23579</name>
</gene>
<evidence type="ECO:0000256" key="3">
    <source>
        <dbReference type="ARBA" id="ARBA00022694"/>
    </source>
</evidence>
<keyword evidence="8" id="KW-0540">Nuclease</keyword>
<evidence type="ECO:0000256" key="4">
    <source>
        <dbReference type="ARBA" id="ARBA00023239"/>
    </source>
</evidence>
<dbReference type="EC" id="4.6.1.16" evidence="2"/>
<dbReference type="InterPro" id="IPR059049">
    <property type="entry name" value="TSEN34_N"/>
</dbReference>
<accession>A0A177WI62</accession>
<dbReference type="Proteomes" id="UP000077115">
    <property type="component" value="Unassembled WGS sequence"/>
</dbReference>
<keyword evidence="8" id="KW-0378">Hydrolase</keyword>
<comment type="similarity">
    <text evidence="1">Belongs to the tRNA-intron endonuclease family.</text>
</comment>
<dbReference type="GO" id="GO:0000213">
    <property type="term" value="F:tRNA-intron lyase activity"/>
    <property type="evidence" value="ECO:0007669"/>
    <property type="project" value="UniProtKB-EC"/>
</dbReference>
<organism evidence="8 9">
    <name type="scientific">Batrachochytrium dendrobatidis (strain JEL423)</name>
    <dbReference type="NCBI Taxonomy" id="403673"/>
    <lineage>
        <taxon>Eukaryota</taxon>
        <taxon>Fungi</taxon>
        <taxon>Fungi incertae sedis</taxon>
        <taxon>Chytridiomycota</taxon>
        <taxon>Chytridiomycota incertae sedis</taxon>
        <taxon>Chytridiomycetes</taxon>
        <taxon>Rhizophydiales</taxon>
        <taxon>Rhizophydiales incertae sedis</taxon>
        <taxon>Batrachochytrium</taxon>
    </lineage>
</organism>
<dbReference type="SUPFAM" id="SSF53032">
    <property type="entry name" value="tRNA-intron endonuclease catalytic domain-like"/>
    <property type="match status" value="1"/>
</dbReference>
<dbReference type="EMBL" id="DS022303">
    <property type="protein sequence ID" value="OAJ39753.1"/>
    <property type="molecule type" value="Genomic_DNA"/>
</dbReference>
<sequence length="280" mass="31468">MSNKLKIHINVNRTLAYRPLDLDTNALGESGLVWDAKDAQILRRKWRIIGGFVGSLVLSPLQNTLHGLPLLLSPEQVHFLISNGVGVLINDELSHLIPTAADIECQRVELSEHMDTYNAMQIRYAAHMTKIHLETMHQKDTTGRIQSALNSSIPPSIPVSTNHQSNSLPWYNAVPVDPGLGMHLQSRQNIRNTVFLFLWRAGWFISSGSKFGGDFLLYPRDPSLCHAMYIVKIVDSDQQITGADIVRAGRLATFSKKIFMYCYLDLLTDNVHSIPISWVK</sequence>
<keyword evidence="3" id="KW-0819">tRNA processing</keyword>
<feature type="domain" description="TSEN34 N-terminal" evidence="7">
    <location>
        <begin position="27"/>
        <end position="91"/>
    </location>
</feature>
<name>A0A177WI62_BATDL</name>
<dbReference type="Pfam" id="PF01974">
    <property type="entry name" value="tRNA_int_endo"/>
    <property type="match status" value="1"/>
</dbReference>
<dbReference type="CDD" id="cd22363">
    <property type="entry name" value="tRNA-intron_lyase_C"/>
    <property type="match status" value="1"/>
</dbReference>
<dbReference type="AlphaFoldDB" id="A0A177WI62"/>
<dbReference type="eggNOG" id="KOG4133">
    <property type="taxonomic scope" value="Eukaryota"/>
</dbReference>